<evidence type="ECO:0000313" key="4">
    <source>
        <dbReference type="Proteomes" id="UP000260644"/>
    </source>
</evidence>
<dbReference type="PANTHER" id="PTHR22911">
    <property type="entry name" value="ACYL-MALONYL CONDENSING ENZYME-RELATED"/>
    <property type="match status" value="1"/>
</dbReference>
<feature type="transmembrane region" description="Helical" evidence="1">
    <location>
        <begin position="122"/>
        <end position="141"/>
    </location>
</feature>
<name>A0A3E1YG28_9BACT</name>
<dbReference type="EMBL" id="QPMM01000001">
    <property type="protein sequence ID" value="RFS26351.1"/>
    <property type="molecule type" value="Genomic_DNA"/>
</dbReference>
<evidence type="ECO:0000313" key="3">
    <source>
        <dbReference type="EMBL" id="RFS26351.1"/>
    </source>
</evidence>
<protein>
    <submittedName>
        <fullName evidence="3">DMT family transporter</fullName>
    </submittedName>
</protein>
<evidence type="ECO:0000259" key="2">
    <source>
        <dbReference type="Pfam" id="PF00892"/>
    </source>
</evidence>
<gene>
    <name evidence="3" type="ORF">DVR12_00755</name>
</gene>
<sequence length="288" mass="31094">MTRYILMVFVGACSYGILSTFVKLSYREGYTASEIAVSQALTGMIVLWLIVLVSKQFPGRKHSLKSLLLLLPTGAAIGFSSFVYYLSVIYLPASIAIVILMQFTWLGLLLEWVFFKQRPNSIQLITTCMILVGSCLASGGISAATHLPWQGIGLAALSALLYAIYLLANGRVGKDIPSLPKSAIMMTGSFVGLLIANFPQLLASQHTNIGLVKWALFLATFGTILPPLLFSKGIPKIGVGVSAILMTAELPVAIICSHMLLQEPVTILQWSGVGVMLFALVLLNIRSK</sequence>
<feature type="transmembrane region" description="Helical" evidence="1">
    <location>
        <begin position="211"/>
        <end position="230"/>
    </location>
</feature>
<proteinExistence type="predicted"/>
<feature type="transmembrane region" description="Helical" evidence="1">
    <location>
        <begin position="179"/>
        <end position="199"/>
    </location>
</feature>
<feature type="transmembrane region" description="Helical" evidence="1">
    <location>
        <begin position="93"/>
        <end position="115"/>
    </location>
</feature>
<reference evidence="3 4" key="1">
    <citation type="submission" date="2018-07" db="EMBL/GenBank/DDBJ databases">
        <title>Chitinophaga K2CV101002-2 sp. nov., isolated from a monsoon evergreen broad-leaved forest soil.</title>
        <authorList>
            <person name="Lv Y."/>
        </authorList>
    </citation>
    <scope>NUCLEOTIDE SEQUENCE [LARGE SCALE GENOMIC DNA]</scope>
    <source>
        <strain evidence="3 4">GDMCC 1.1288</strain>
    </source>
</reference>
<evidence type="ECO:0000256" key="1">
    <source>
        <dbReference type="SAM" id="Phobius"/>
    </source>
</evidence>
<feature type="transmembrane region" description="Helical" evidence="1">
    <location>
        <begin position="267"/>
        <end position="285"/>
    </location>
</feature>
<dbReference type="OrthoDB" id="3180815at2"/>
<feature type="transmembrane region" description="Helical" evidence="1">
    <location>
        <begin position="147"/>
        <end position="167"/>
    </location>
</feature>
<keyword evidence="4" id="KW-1185">Reference proteome</keyword>
<feature type="transmembrane region" description="Helical" evidence="1">
    <location>
        <begin position="237"/>
        <end position="261"/>
    </location>
</feature>
<dbReference type="InterPro" id="IPR037185">
    <property type="entry name" value="EmrE-like"/>
</dbReference>
<dbReference type="Proteomes" id="UP000260644">
    <property type="component" value="Unassembled WGS sequence"/>
</dbReference>
<dbReference type="Pfam" id="PF00892">
    <property type="entry name" value="EamA"/>
    <property type="match status" value="2"/>
</dbReference>
<keyword evidence="1" id="KW-0472">Membrane</keyword>
<organism evidence="3 4">
    <name type="scientific">Chitinophaga silvatica</name>
    <dbReference type="NCBI Taxonomy" id="2282649"/>
    <lineage>
        <taxon>Bacteria</taxon>
        <taxon>Pseudomonadati</taxon>
        <taxon>Bacteroidota</taxon>
        <taxon>Chitinophagia</taxon>
        <taxon>Chitinophagales</taxon>
        <taxon>Chitinophagaceae</taxon>
        <taxon>Chitinophaga</taxon>
    </lineage>
</organism>
<dbReference type="InterPro" id="IPR000620">
    <property type="entry name" value="EamA_dom"/>
</dbReference>
<dbReference type="GO" id="GO:0016020">
    <property type="term" value="C:membrane"/>
    <property type="evidence" value="ECO:0007669"/>
    <property type="project" value="InterPro"/>
</dbReference>
<dbReference type="SUPFAM" id="SSF103481">
    <property type="entry name" value="Multidrug resistance efflux transporter EmrE"/>
    <property type="match status" value="2"/>
</dbReference>
<comment type="caution">
    <text evidence="3">The sequence shown here is derived from an EMBL/GenBank/DDBJ whole genome shotgun (WGS) entry which is preliminary data.</text>
</comment>
<keyword evidence="1" id="KW-1133">Transmembrane helix</keyword>
<feature type="domain" description="EamA" evidence="2">
    <location>
        <begin position="4"/>
        <end position="138"/>
    </location>
</feature>
<accession>A0A3E1YG28</accession>
<feature type="transmembrane region" description="Helical" evidence="1">
    <location>
        <begin position="5"/>
        <end position="24"/>
    </location>
</feature>
<dbReference type="RefSeq" id="WP_116973543.1">
    <property type="nucleotide sequence ID" value="NZ_QPMM01000001.1"/>
</dbReference>
<feature type="domain" description="EamA" evidence="2">
    <location>
        <begin position="150"/>
        <end position="284"/>
    </location>
</feature>
<keyword evidence="1" id="KW-0812">Transmembrane</keyword>
<feature type="transmembrane region" description="Helical" evidence="1">
    <location>
        <begin position="36"/>
        <end position="54"/>
    </location>
</feature>
<dbReference type="AlphaFoldDB" id="A0A3E1YG28"/>
<dbReference type="PANTHER" id="PTHR22911:SF137">
    <property type="entry name" value="SOLUTE CARRIER FAMILY 35 MEMBER G2-RELATED"/>
    <property type="match status" value="1"/>
</dbReference>
<feature type="transmembrane region" description="Helical" evidence="1">
    <location>
        <begin position="66"/>
        <end position="87"/>
    </location>
</feature>